<evidence type="ECO:0000313" key="2">
    <source>
        <dbReference type="EMBL" id="KAL0383865.1"/>
    </source>
</evidence>
<gene>
    <name evidence="2" type="ORF">Sradi_2780800</name>
</gene>
<dbReference type="AlphaFoldDB" id="A0AAW2RVH6"/>
<proteinExistence type="predicted"/>
<sequence>MESDPVEYEVHMVDKKVVDAEGKSKDQGNAAGFKPRGGFKGDSEVVREIQVQFERASESGNELAKFLEVGKIPYKRKHGGHHVSSKILHLPVMSSQPSTSKSSDGADPTLLDDDQEVLLRSRSLSSTLHKLYLWEKKLYEEVKLATACTMVHGTGLSPGAAMVCSARGS</sequence>
<dbReference type="Pfam" id="PF04782">
    <property type="entry name" value="DUF632"/>
    <property type="match status" value="1"/>
</dbReference>
<accession>A0AAW2RVH6</accession>
<dbReference type="PANTHER" id="PTHR21450:SF41">
    <property type="entry name" value="RNA POLYMERASE SUBUNIT BETA, PUTATIVE (DUF630 AND DUF632)-RELATED"/>
    <property type="match status" value="1"/>
</dbReference>
<comment type="caution">
    <text evidence="2">The sequence shown here is derived from an EMBL/GenBank/DDBJ whole genome shotgun (WGS) entry which is preliminary data.</text>
</comment>
<protein>
    <recommendedName>
        <fullName evidence="1">DUF632 domain-containing protein</fullName>
    </recommendedName>
</protein>
<evidence type="ECO:0000259" key="1">
    <source>
        <dbReference type="Pfam" id="PF04782"/>
    </source>
</evidence>
<dbReference type="PANTHER" id="PTHR21450">
    <property type="entry name" value="PROTEIN ALTERED PHOSPHATE STARVATION RESPONSE 1"/>
    <property type="match status" value="1"/>
</dbReference>
<organism evidence="2">
    <name type="scientific">Sesamum radiatum</name>
    <name type="common">Black benniseed</name>
    <dbReference type="NCBI Taxonomy" id="300843"/>
    <lineage>
        <taxon>Eukaryota</taxon>
        <taxon>Viridiplantae</taxon>
        <taxon>Streptophyta</taxon>
        <taxon>Embryophyta</taxon>
        <taxon>Tracheophyta</taxon>
        <taxon>Spermatophyta</taxon>
        <taxon>Magnoliopsida</taxon>
        <taxon>eudicotyledons</taxon>
        <taxon>Gunneridae</taxon>
        <taxon>Pentapetalae</taxon>
        <taxon>asterids</taxon>
        <taxon>lamiids</taxon>
        <taxon>Lamiales</taxon>
        <taxon>Pedaliaceae</taxon>
        <taxon>Sesamum</taxon>
    </lineage>
</organism>
<dbReference type="InterPro" id="IPR006867">
    <property type="entry name" value="DUF632"/>
</dbReference>
<feature type="domain" description="DUF632" evidence="1">
    <location>
        <begin position="44"/>
        <end position="147"/>
    </location>
</feature>
<reference evidence="2" key="2">
    <citation type="journal article" date="2024" name="Plant">
        <title>Genomic evolution and insights into agronomic trait innovations of Sesamum species.</title>
        <authorList>
            <person name="Miao H."/>
            <person name="Wang L."/>
            <person name="Qu L."/>
            <person name="Liu H."/>
            <person name="Sun Y."/>
            <person name="Le M."/>
            <person name="Wang Q."/>
            <person name="Wei S."/>
            <person name="Zheng Y."/>
            <person name="Lin W."/>
            <person name="Duan Y."/>
            <person name="Cao H."/>
            <person name="Xiong S."/>
            <person name="Wang X."/>
            <person name="Wei L."/>
            <person name="Li C."/>
            <person name="Ma Q."/>
            <person name="Ju M."/>
            <person name="Zhao R."/>
            <person name="Li G."/>
            <person name="Mu C."/>
            <person name="Tian Q."/>
            <person name="Mei H."/>
            <person name="Zhang T."/>
            <person name="Gao T."/>
            <person name="Zhang H."/>
        </authorList>
    </citation>
    <scope>NUCLEOTIDE SEQUENCE</scope>
    <source>
        <strain evidence="2">G02</strain>
    </source>
</reference>
<dbReference type="EMBL" id="JACGWJ010000012">
    <property type="protein sequence ID" value="KAL0383865.1"/>
    <property type="molecule type" value="Genomic_DNA"/>
</dbReference>
<reference evidence="2" key="1">
    <citation type="submission" date="2020-06" db="EMBL/GenBank/DDBJ databases">
        <authorList>
            <person name="Li T."/>
            <person name="Hu X."/>
            <person name="Zhang T."/>
            <person name="Song X."/>
            <person name="Zhang H."/>
            <person name="Dai N."/>
            <person name="Sheng W."/>
            <person name="Hou X."/>
            <person name="Wei L."/>
        </authorList>
    </citation>
    <scope>NUCLEOTIDE SEQUENCE</scope>
    <source>
        <strain evidence="2">G02</strain>
        <tissue evidence="2">Leaf</tissue>
    </source>
</reference>
<name>A0AAW2RVH6_SESRA</name>